<proteinExistence type="predicted"/>
<keyword evidence="2" id="KW-1185">Reference proteome</keyword>
<dbReference type="EMBL" id="CM047904">
    <property type="protein sequence ID" value="KAJ0089640.1"/>
    <property type="molecule type" value="Genomic_DNA"/>
</dbReference>
<accession>A0ACC1ASR9</accession>
<sequence>MGLRLDMVWYMIVAVSLIEAAAAADYHLNWTVPPSLDFYSNWSRTTFEVGDAVIFNWTGTHNIADVSKGDYDNCTKVRAVLDSDDPIKGQLQLKW</sequence>
<comment type="caution">
    <text evidence="1">The sequence shown here is derived from an EMBL/GenBank/DDBJ whole genome shotgun (WGS) entry which is preliminary data.</text>
</comment>
<name>A0ACC1ASR9_9ROSI</name>
<evidence type="ECO:0000313" key="2">
    <source>
        <dbReference type="Proteomes" id="UP001164250"/>
    </source>
</evidence>
<organism evidence="1 2">
    <name type="scientific">Pistacia atlantica</name>
    <dbReference type="NCBI Taxonomy" id="434234"/>
    <lineage>
        <taxon>Eukaryota</taxon>
        <taxon>Viridiplantae</taxon>
        <taxon>Streptophyta</taxon>
        <taxon>Embryophyta</taxon>
        <taxon>Tracheophyta</taxon>
        <taxon>Spermatophyta</taxon>
        <taxon>Magnoliopsida</taxon>
        <taxon>eudicotyledons</taxon>
        <taxon>Gunneridae</taxon>
        <taxon>Pentapetalae</taxon>
        <taxon>rosids</taxon>
        <taxon>malvids</taxon>
        <taxon>Sapindales</taxon>
        <taxon>Anacardiaceae</taxon>
        <taxon>Pistacia</taxon>
    </lineage>
</organism>
<dbReference type="Proteomes" id="UP001164250">
    <property type="component" value="Chromosome 8"/>
</dbReference>
<evidence type="ECO:0000313" key="1">
    <source>
        <dbReference type="EMBL" id="KAJ0089640.1"/>
    </source>
</evidence>
<reference evidence="2" key="1">
    <citation type="journal article" date="2023" name="G3 (Bethesda)">
        <title>Genome assembly and association tests identify interacting loci associated with vigor, precocity, and sex in interspecific pistachio rootstocks.</title>
        <authorList>
            <person name="Palmer W."/>
            <person name="Jacygrad E."/>
            <person name="Sagayaradj S."/>
            <person name="Cavanaugh K."/>
            <person name="Han R."/>
            <person name="Bertier L."/>
            <person name="Beede B."/>
            <person name="Kafkas S."/>
            <person name="Golino D."/>
            <person name="Preece J."/>
            <person name="Michelmore R."/>
        </authorList>
    </citation>
    <scope>NUCLEOTIDE SEQUENCE [LARGE SCALE GENOMIC DNA]</scope>
</reference>
<protein>
    <submittedName>
        <fullName evidence="1">Uncharacterized protein</fullName>
    </submittedName>
</protein>
<gene>
    <name evidence="1" type="ORF">Patl1_13066</name>
</gene>